<feature type="region of interest" description="Disordered" evidence="1">
    <location>
        <begin position="144"/>
        <end position="163"/>
    </location>
</feature>
<reference evidence="3" key="2">
    <citation type="submission" date="2020-05" db="UniProtKB">
        <authorList>
            <consortium name="EnsemblMetazoa"/>
        </authorList>
    </citation>
    <scope>IDENTIFICATION</scope>
</reference>
<dbReference type="AlphaFoldDB" id="A0A084VY42"/>
<organism evidence="2">
    <name type="scientific">Anopheles sinensis</name>
    <name type="common">Mosquito</name>
    <dbReference type="NCBI Taxonomy" id="74873"/>
    <lineage>
        <taxon>Eukaryota</taxon>
        <taxon>Metazoa</taxon>
        <taxon>Ecdysozoa</taxon>
        <taxon>Arthropoda</taxon>
        <taxon>Hexapoda</taxon>
        <taxon>Insecta</taxon>
        <taxon>Pterygota</taxon>
        <taxon>Neoptera</taxon>
        <taxon>Endopterygota</taxon>
        <taxon>Diptera</taxon>
        <taxon>Nematocera</taxon>
        <taxon>Culicoidea</taxon>
        <taxon>Culicidae</taxon>
        <taxon>Anophelinae</taxon>
        <taxon>Anopheles</taxon>
    </lineage>
</organism>
<feature type="region of interest" description="Disordered" evidence="1">
    <location>
        <begin position="1"/>
        <end position="32"/>
    </location>
</feature>
<keyword evidence="4" id="KW-1185">Reference proteome</keyword>
<dbReference type="EMBL" id="KE525226">
    <property type="protein sequence ID" value="KFB42886.1"/>
    <property type="molecule type" value="Genomic_DNA"/>
</dbReference>
<gene>
    <name evidence="2" type="ORF">ZHAS_00010642</name>
</gene>
<protein>
    <submittedName>
        <fullName evidence="2 3">Aspartate kinase</fullName>
    </submittedName>
</protein>
<dbReference type="EMBL" id="ATLV01018276">
    <property type="status" value="NOT_ANNOTATED_CDS"/>
    <property type="molecule type" value="Genomic_DNA"/>
</dbReference>
<reference evidence="2 4" key="1">
    <citation type="journal article" date="2014" name="BMC Genomics">
        <title>Genome sequence of Anopheles sinensis provides insight into genetics basis of mosquito competence for malaria parasites.</title>
        <authorList>
            <person name="Zhou D."/>
            <person name="Zhang D."/>
            <person name="Ding G."/>
            <person name="Shi L."/>
            <person name="Hou Q."/>
            <person name="Ye Y."/>
            <person name="Xu Y."/>
            <person name="Zhou H."/>
            <person name="Xiong C."/>
            <person name="Li S."/>
            <person name="Yu J."/>
            <person name="Hong S."/>
            <person name="Yu X."/>
            <person name="Zou P."/>
            <person name="Chen C."/>
            <person name="Chang X."/>
            <person name="Wang W."/>
            <person name="Lv Y."/>
            <person name="Sun Y."/>
            <person name="Ma L."/>
            <person name="Shen B."/>
            <person name="Zhu C."/>
        </authorList>
    </citation>
    <scope>NUCLEOTIDE SEQUENCE [LARGE SCALE GENOMIC DNA]</scope>
</reference>
<dbReference type="Proteomes" id="UP000030765">
    <property type="component" value="Unassembled WGS sequence"/>
</dbReference>
<evidence type="ECO:0000256" key="1">
    <source>
        <dbReference type="SAM" id="MobiDB-lite"/>
    </source>
</evidence>
<evidence type="ECO:0000313" key="3">
    <source>
        <dbReference type="EnsemblMetazoa" id="ASIC010642-PA"/>
    </source>
</evidence>
<evidence type="ECO:0000313" key="2">
    <source>
        <dbReference type="EMBL" id="KFB42886.1"/>
    </source>
</evidence>
<sequence>MISNELESTNFSHITQPDPECPGPEWESPIRQPPTTIADRIFGLMIKRIFVVQGNLCLRTISKIEPPQTGSFVGVCQQKVKVIVRFKVFREKANGAVPHNLSRFVADGALLEQVLEAQAQVNGNGCGQLLGAKTKIEDHLNLLPGRPEEPLLPQNRGPIVSRK</sequence>
<feature type="compositionally biased region" description="Polar residues" evidence="1">
    <location>
        <begin position="1"/>
        <end position="15"/>
    </location>
</feature>
<dbReference type="EnsemblMetazoa" id="ASIC010642-RA">
    <property type="protein sequence ID" value="ASIC010642-PA"/>
    <property type="gene ID" value="ASIC010642"/>
</dbReference>
<name>A0A084VY42_ANOSI</name>
<keyword evidence="2" id="KW-0808">Transferase</keyword>
<keyword evidence="2" id="KW-0418">Kinase</keyword>
<dbReference type="VEuPathDB" id="VectorBase:ASIC010642"/>
<accession>A0A084VY42</accession>
<dbReference type="GO" id="GO:0016301">
    <property type="term" value="F:kinase activity"/>
    <property type="evidence" value="ECO:0007669"/>
    <property type="project" value="UniProtKB-KW"/>
</dbReference>
<proteinExistence type="predicted"/>
<evidence type="ECO:0000313" key="4">
    <source>
        <dbReference type="Proteomes" id="UP000030765"/>
    </source>
</evidence>